<dbReference type="NCBIfam" id="TIGR00976">
    <property type="entry name" value="CocE_NonD"/>
    <property type="match status" value="1"/>
</dbReference>
<dbReference type="Gene3D" id="2.60.120.260">
    <property type="entry name" value="Galactose-binding domain-like"/>
    <property type="match status" value="1"/>
</dbReference>
<dbReference type="Pfam" id="PF08530">
    <property type="entry name" value="PepX_C"/>
    <property type="match status" value="1"/>
</dbReference>
<dbReference type="OrthoDB" id="319764at2"/>
<dbReference type="Gene3D" id="1.10.3020.10">
    <property type="entry name" value="alpha-amino acid ester hydrolase ( Helical cap domain)"/>
    <property type="match status" value="1"/>
</dbReference>
<dbReference type="InterPro" id="IPR008979">
    <property type="entry name" value="Galactose-bd-like_sf"/>
</dbReference>
<dbReference type="InterPro" id="IPR013736">
    <property type="entry name" value="Xaa-Pro_dipept_C"/>
</dbReference>
<dbReference type="STRING" id="370979.SAMN05443663_10565"/>
<dbReference type="EMBL" id="FQWC01000005">
    <property type="protein sequence ID" value="SHH03064.1"/>
    <property type="molecule type" value="Genomic_DNA"/>
</dbReference>
<reference evidence="5" key="1">
    <citation type="submission" date="2016-11" db="EMBL/GenBank/DDBJ databases">
        <authorList>
            <person name="Varghese N."/>
            <person name="Submissions S."/>
        </authorList>
    </citation>
    <scope>NUCLEOTIDE SEQUENCE [LARGE SCALE GENOMIC DNA]</scope>
    <source>
        <strain evidence="5">DSM 17963</strain>
    </source>
</reference>
<organism evidence="4 5">
    <name type="scientific">Flavobacterium defluvii</name>
    <dbReference type="NCBI Taxonomy" id="370979"/>
    <lineage>
        <taxon>Bacteria</taxon>
        <taxon>Pseudomonadati</taxon>
        <taxon>Bacteroidota</taxon>
        <taxon>Flavobacteriia</taxon>
        <taxon>Flavobacteriales</taxon>
        <taxon>Flavobacteriaceae</taxon>
        <taxon>Flavobacterium</taxon>
    </lineage>
</organism>
<keyword evidence="5" id="KW-1185">Reference proteome</keyword>
<dbReference type="SUPFAM" id="SSF53474">
    <property type="entry name" value="alpha/beta-Hydrolases"/>
    <property type="match status" value="1"/>
</dbReference>
<dbReference type="InterPro" id="IPR005674">
    <property type="entry name" value="CocE/Ser_esterase"/>
</dbReference>
<gene>
    <name evidence="4" type="ORF">SAMN05443663_10565</name>
</gene>
<evidence type="ECO:0000256" key="2">
    <source>
        <dbReference type="SAM" id="SignalP"/>
    </source>
</evidence>
<dbReference type="SUPFAM" id="SSF49785">
    <property type="entry name" value="Galactose-binding domain-like"/>
    <property type="match status" value="1"/>
</dbReference>
<dbReference type="InterPro" id="IPR029058">
    <property type="entry name" value="AB_hydrolase_fold"/>
</dbReference>
<dbReference type="GO" id="GO:0008239">
    <property type="term" value="F:dipeptidyl-peptidase activity"/>
    <property type="evidence" value="ECO:0007669"/>
    <property type="project" value="InterPro"/>
</dbReference>
<sequence>MNNKALFLFLSLFFIVCQISAQQTKTAKLANTESDYDIQDSVSIKTRDGAILSAMVARKKNDETPKPVILQYTIYVRDTGRDLKSIKESVDKGYIGVIVYARGKRFSPNEINPYEDEANDVYDAIDWISKQNWCSRSIGMYGGSYNGFTQWVACKKLHPALKTIVPAVANRPGMGLPMENNIFINPNYEWAFYVGNNKYLDTVTNNNRPRFRGLKFRWWEAGTAYKTLDSIDGEPNRWFQKWIKHPSFDAYWQKMAPYKNDFSQINIPVLAFDGYYNDSQNSSLYYLKELQKYSPKTPFYLIIGPYGHFGTQIGGEAVINDYKVDANALFDIKKITYQWFDYILKNGTKPDVLKDKINYEVMGANEWKSAPSFEKMHNDFLTFYLTNNKTGDFYLADSKKPKKKEFLSQEVDFKDRQNSNNNYYPSPIIKKEVNTNDGYFYMSEPLKEPLIVNGSFLGEIKCSINKKDMDLGVTLYEVTPEGEYFHLSYYIGRASYAKDIEKRQLLEPNTIETISFTNTHFASKQLRKGSRLLIAVTINKNPFSQLNYGTGKDVSDETILDAKEPLQIKWYNDSFVKIPVLK</sequence>
<evidence type="ECO:0000256" key="1">
    <source>
        <dbReference type="ARBA" id="ARBA00022801"/>
    </source>
</evidence>
<evidence type="ECO:0000313" key="5">
    <source>
        <dbReference type="Proteomes" id="UP000184071"/>
    </source>
</evidence>
<feature type="chain" id="PRO_5012319123" description="Xaa-Pro dipeptidyl-peptidase C-terminal domain-containing protein" evidence="2">
    <location>
        <begin position="22"/>
        <end position="582"/>
    </location>
</feature>
<dbReference type="RefSeq" id="WP_073416500.1">
    <property type="nucleotide sequence ID" value="NZ_FQWC01000005.1"/>
</dbReference>
<dbReference type="Pfam" id="PF02129">
    <property type="entry name" value="Peptidase_S15"/>
    <property type="match status" value="1"/>
</dbReference>
<dbReference type="SMART" id="SM00939">
    <property type="entry name" value="PepX_C"/>
    <property type="match status" value="1"/>
</dbReference>
<feature type="domain" description="Xaa-Pro dipeptidyl-peptidase C-terminal" evidence="3">
    <location>
        <begin position="337"/>
        <end position="569"/>
    </location>
</feature>
<evidence type="ECO:0000259" key="3">
    <source>
        <dbReference type="SMART" id="SM00939"/>
    </source>
</evidence>
<evidence type="ECO:0000313" key="4">
    <source>
        <dbReference type="EMBL" id="SHH03064.1"/>
    </source>
</evidence>
<keyword evidence="1" id="KW-0378">Hydrolase</keyword>
<accession>A0A1M5PMV0</accession>
<feature type="signal peptide" evidence="2">
    <location>
        <begin position="1"/>
        <end position="21"/>
    </location>
</feature>
<dbReference type="AlphaFoldDB" id="A0A1M5PMV0"/>
<protein>
    <recommendedName>
        <fullName evidence="3">Xaa-Pro dipeptidyl-peptidase C-terminal domain-containing protein</fullName>
    </recommendedName>
</protein>
<keyword evidence="2" id="KW-0732">Signal</keyword>
<proteinExistence type="predicted"/>
<dbReference type="InterPro" id="IPR000383">
    <property type="entry name" value="Xaa-Pro-like_dom"/>
</dbReference>
<dbReference type="Proteomes" id="UP000184071">
    <property type="component" value="Unassembled WGS sequence"/>
</dbReference>
<name>A0A1M5PMV0_9FLAO</name>
<dbReference type="Gene3D" id="3.40.50.1820">
    <property type="entry name" value="alpha/beta hydrolase"/>
    <property type="match status" value="1"/>
</dbReference>